<evidence type="ECO:0000256" key="10">
    <source>
        <dbReference type="ARBA" id="ARBA00041723"/>
    </source>
</evidence>
<keyword evidence="14" id="KW-1185">Reference proteome</keyword>
<feature type="transmembrane region" description="Helical" evidence="11">
    <location>
        <begin position="204"/>
        <end position="222"/>
    </location>
</feature>
<reference evidence="13" key="2">
    <citation type="submission" date="2024-08" db="UniProtKB">
        <authorList>
            <consortium name="EnsemblMetazoa"/>
        </authorList>
    </citation>
    <scope>IDENTIFICATION</scope>
</reference>
<dbReference type="PANTHER" id="PTHR22950:SF458">
    <property type="entry name" value="SODIUM-COUPLED NEUTRAL AMINO ACID TRANSPORTER 11-RELATED"/>
    <property type="match status" value="1"/>
</dbReference>
<dbReference type="RefSeq" id="XP_048521545.1">
    <property type="nucleotide sequence ID" value="XM_048665588.1"/>
</dbReference>
<feature type="transmembrane region" description="Helical" evidence="11">
    <location>
        <begin position="85"/>
        <end position="106"/>
    </location>
</feature>
<evidence type="ECO:0000256" key="9">
    <source>
        <dbReference type="ARBA" id="ARBA00040814"/>
    </source>
</evidence>
<comment type="subcellular location">
    <subcellularLocation>
        <location evidence="1">Membrane</location>
        <topology evidence="1">Multi-pass membrane protein</topology>
    </subcellularLocation>
</comment>
<comment type="function">
    <text evidence="8">Putative sodium-dependent amino acid/proton antiporter.</text>
</comment>
<keyword evidence="6 11" id="KW-1133">Transmembrane helix</keyword>
<dbReference type="Pfam" id="PF01490">
    <property type="entry name" value="Aa_trans"/>
    <property type="match status" value="1"/>
</dbReference>
<feature type="transmembrane region" description="Helical" evidence="11">
    <location>
        <begin position="171"/>
        <end position="192"/>
    </location>
</feature>
<dbReference type="KEGG" id="dpa:109540429"/>
<feature type="transmembrane region" description="Helical" evidence="11">
    <location>
        <begin position="366"/>
        <end position="387"/>
    </location>
</feature>
<protein>
    <recommendedName>
        <fullName evidence="9">Putative sodium-coupled neutral amino acid transporter 11</fullName>
    </recommendedName>
    <alternativeName>
        <fullName evidence="10">Solute carrier family 38 member 11</fullName>
    </alternativeName>
</protein>
<dbReference type="InterPro" id="IPR013057">
    <property type="entry name" value="AA_transpt_TM"/>
</dbReference>
<feature type="domain" description="Amino acid transporter transmembrane" evidence="12">
    <location>
        <begin position="52"/>
        <end position="443"/>
    </location>
</feature>
<dbReference type="EnsemblMetazoa" id="XM_019908795.1">
    <property type="protein sequence ID" value="XP_019764354.1"/>
    <property type="gene ID" value="LOC109540429"/>
</dbReference>
<comment type="similarity">
    <text evidence="2">Belongs to the amino acid/polyamine transporter 2 family.</text>
</comment>
<dbReference type="PANTHER" id="PTHR22950">
    <property type="entry name" value="AMINO ACID TRANSPORTER"/>
    <property type="match status" value="1"/>
</dbReference>
<feature type="transmembrane region" description="Helical" evidence="11">
    <location>
        <begin position="242"/>
        <end position="264"/>
    </location>
</feature>
<dbReference type="AlphaFoldDB" id="A0AAR5PTL4"/>
<evidence type="ECO:0000256" key="4">
    <source>
        <dbReference type="ARBA" id="ARBA00022692"/>
    </source>
</evidence>
<dbReference type="Proteomes" id="UP000019118">
    <property type="component" value="Unassembled WGS sequence"/>
</dbReference>
<feature type="transmembrane region" description="Helical" evidence="11">
    <location>
        <begin position="423"/>
        <end position="444"/>
    </location>
</feature>
<evidence type="ECO:0000256" key="6">
    <source>
        <dbReference type="ARBA" id="ARBA00022989"/>
    </source>
</evidence>
<feature type="transmembrane region" description="Helical" evidence="11">
    <location>
        <begin position="127"/>
        <end position="151"/>
    </location>
</feature>
<accession>A0AAR5PTL4</accession>
<evidence type="ECO:0000256" key="8">
    <source>
        <dbReference type="ARBA" id="ARBA00037101"/>
    </source>
</evidence>
<evidence type="ECO:0000256" key="3">
    <source>
        <dbReference type="ARBA" id="ARBA00022448"/>
    </source>
</evidence>
<evidence type="ECO:0000313" key="13">
    <source>
        <dbReference type="EnsemblMetazoa" id="XP_019764354.1"/>
    </source>
</evidence>
<feature type="transmembrane region" description="Helical" evidence="11">
    <location>
        <begin position="61"/>
        <end position="79"/>
    </location>
</feature>
<name>A0AAR5PTL4_DENPD</name>
<sequence>MMGGKEISERNYVLESRNQYQQFSEDRGSSIDSRENAFDDMSELIVNEEDDKKSSMHYASFNFINSIIGSGVIGIPYALHQAGFGFGVLLLVLVAYITDYSLILMIKAGHISGRFSYQGIMEAAFGRAGYILLGILQFVYPFIAMVSYNVVVGDTVTKVIIRLTDIEPDNIFAKREIIVLIATIFITVPLSLYRDIAKLAKISFFSLVCIGFILLSILLRIRTISKIVPDHPDSWRFFNSDIIPAVGIMAFAFMCHHNTFLIYSSIADTSQKKWETVTHASILTSLIVSCIFGIAGYATFKAYCQGDLLENYCWDDDLMNASRILFSIQILLTYPIECFVTRGVIENSIISKDPNVPMSERTHYAITLSIVFTTYFISMATDCLGVVLELNGVLAAVPLAFVLPAFCYLRLEEGRIFDRNKLPALGVAFFGLSVTTLGVIFLFMDIDQINQCSHGVVMDYCSLRYLNVTQNSTEI</sequence>
<feature type="transmembrane region" description="Helical" evidence="11">
    <location>
        <begin position="324"/>
        <end position="345"/>
    </location>
</feature>
<proteinExistence type="inferred from homology"/>
<evidence type="ECO:0000256" key="7">
    <source>
        <dbReference type="ARBA" id="ARBA00023136"/>
    </source>
</evidence>
<feature type="transmembrane region" description="Helical" evidence="11">
    <location>
        <begin position="393"/>
        <end position="411"/>
    </location>
</feature>
<evidence type="ECO:0000256" key="1">
    <source>
        <dbReference type="ARBA" id="ARBA00004141"/>
    </source>
</evidence>
<dbReference type="GO" id="GO:0016020">
    <property type="term" value="C:membrane"/>
    <property type="evidence" value="ECO:0007669"/>
    <property type="project" value="UniProtKB-SubCell"/>
</dbReference>
<evidence type="ECO:0000313" key="14">
    <source>
        <dbReference type="Proteomes" id="UP000019118"/>
    </source>
</evidence>
<dbReference type="GO" id="GO:0015179">
    <property type="term" value="F:L-amino acid transmembrane transporter activity"/>
    <property type="evidence" value="ECO:0007669"/>
    <property type="project" value="TreeGrafter"/>
</dbReference>
<reference evidence="14" key="1">
    <citation type="journal article" date="2013" name="Genome Biol.">
        <title>Draft genome of the mountain pine beetle, Dendroctonus ponderosae Hopkins, a major forest pest.</title>
        <authorList>
            <person name="Keeling C.I."/>
            <person name="Yuen M.M."/>
            <person name="Liao N.Y."/>
            <person name="Docking T.R."/>
            <person name="Chan S.K."/>
            <person name="Taylor G.A."/>
            <person name="Palmquist D.L."/>
            <person name="Jackman S.D."/>
            <person name="Nguyen A."/>
            <person name="Li M."/>
            <person name="Henderson H."/>
            <person name="Janes J.K."/>
            <person name="Zhao Y."/>
            <person name="Pandoh P."/>
            <person name="Moore R."/>
            <person name="Sperling F.A."/>
            <person name="Huber D.P."/>
            <person name="Birol I."/>
            <person name="Jones S.J."/>
            <person name="Bohlmann J."/>
        </authorList>
    </citation>
    <scope>NUCLEOTIDE SEQUENCE</scope>
</reference>
<keyword evidence="3" id="KW-0813">Transport</keyword>
<feature type="transmembrane region" description="Helical" evidence="11">
    <location>
        <begin position="276"/>
        <end position="300"/>
    </location>
</feature>
<evidence type="ECO:0000256" key="5">
    <source>
        <dbReference type="ARBA" id="ARBA00022970"/>
    </source>
</evidence>
<evidence type="ECO:0000259" key="12">
    <source>
        <dbReference type="Pfam" id="PF01490"/>
    </source>
</evidence>
<dbReference type="GeneID" id="109540429"/>
<keyword evidence="5" id="KW-0029">Amino-acid transport</keyword>
<keyword evidence="7 11" id="KW-0472">Membrane</keyword>
<evidence type="ECO:0000256" key="2">
    <source>
        <dbReference type="ARBA" id="ARBA00008066"/>
    </source>
</evidence>
<organism evidence="13 14">
    <name type="scientific">Dendroctonus ponderosae</name>
    <name type="common">Mountain pine beetle</name>
    <dbReference type="NCBI Taxonomy" id="77166"/>
    <lineage>
        <taxon>Eukaryota</taxon>
        <taxon>Metazoa</taxon>
        <taxon>Ecdysozoa</taxon>
        <taxon>Arthropoda</taxon>
        <taxon>Hexapoda</taxon>
        <taxon>Insecta</taxon>
        <taxon>Pterygota</taxon>
        <taxon>Neoptera</taxon>
        <taxon>Endopterygota</taxon>
        <taxon>Coleoptera</taxon>
        <taxon>Polyphaga</taxon>
        <taxon>Cucujiformia</taxon>
        <taxon>Curculionidae</taxon>
        <taxon>Scolytinae</taxon>
        <taxon>Dendroctonus</taxon>
    </lineage>
</organism>
<evidence type="ECO:0000256" key="11">
    <source>
        <dbReference type="SAM" id="Phobius"/>
    </source>
</evidence>
<keyword evidence="4 11" id="KW-0812">Transmembrane</keyword>